<dbReference type="GO" id="GO:0006325">
    <property type="term" value="P:chromatin organization"/>
    <property type="evidence" value="ECO:0007669"/>
    <property type="project" value="UniProtKB-KW"/>
</dbReference>
<dbReference type="InterPro" id="IPR018957">
    <property type="entry name" value="Znf_C3HC4_RING-type"/>
</dbReference>
<comment type="catalytic activity">
    <reaction evidence="1 14">
        <text>S-ubiquitinyl-[E2 ubiquitin-conjugating enzyme]-L-cysteine + [acceptor protein]-L-lysine = [E2 ubiquitin-conjugating enzyme]-L-cysteine + N(6)-ubiquitinyl-[acceptor protein]-L-lysine.</text>
        <dbReference type="EC" id="2.3.2.27"/>
    </reaction>
</comment>
<dbReference type="PANTHER" id="PTHR23163:SF0">
    <property type="entry name" value="E3 UBIQUITIN-PROTEIN LIGASE BRE1"/>
    <property type="match status" value="1"/>
</dbReference>
<dbReference type="RefSeq" id="XP_014157711.1">
    <property type="nucleotide sequence ID" value="XM_014302236.1"/>
</dbReference>
<evidence type="ECO:0000256" key="3">
    <source>
        <dbReference type="ARBA" id="ARBA00004906"/>
    </source>
</evidence>
<gene>
    <name evidence="18" type="ORF">SARC_03985</name>
</gene>
<dbReference type="PROSITE" id="PS00518">
    <property type="entry name" value="ZF_RING_1"/>
    <property type="match status" value="1"/>
</dbReference>
<evidence type="ECO:0000256" key="8">
    <source>
        <dbReference type="ARBA" id="ARBA00022786"/>
    </source>
</evidence>
<dbReference type="PANTHER" id="PTHR23163">
    <property type="entry name" value="RING FINGER PROTEIN-RELATED"/>
    <property type="match status" value="1"/>
</dbReference>
<dbReference type="eggNOG" id="KOG0978">
    <property type="taxonomic scope" value="Eukaryota"/>
</dbReference>
<feature type="region of interest" description="Disordered" evidence="16">
    <location>
        <begin position="1"/>
        <end position="105"/>
    </location>
</feature>
<dbReference type="Gene3D" id="3.30.40.10">
    <property type="entry name" value="Zinc/RING finger domain, C3HC4 (zinc finger)"/>
    <property type="match status" value="1"/>
</dbReference>
<feature type="compositionally biased region" description="Basic and acidic residues" evidence="16">
    <location>
        <begin position="59"/>
        <end position="70"/>
    </location>
</feature>
<keyword evidence="6 14" id="KW-0479">Metal-binding</keyword>
<dbReference type="GO" id="GO:0033503">
    <property type="term" value="C:HULC complex"/>
    <property type="evidence" value="ECO:0007669"/>
    <property type="project" value="TreeGrafter"/>
</dbReference>
<feature type="compositionally biased region" description="Low complexity" evidence="16">
    <location>
        <begin position="30"/>
        <end position="46"/>
    </location>
</feature>
<feature type="coiled-coil region" evidence="15">
    <location>
        <begin position="262"/>
        <end position="331"/>
    </location>
</feature>
<keyword evidence="5 14" id="KW-0808">Transferase</keyword>
<keyword evidence="10 14" id="KW-0156">Chromatin regulator</keyword>
<dbReference type="InterPro" id="IPR017907">
    <property type="entry name" value="Znf_RING_CS"/>
</dbReference>
<dbReference type="PROSITE" id="PS50089">
    <property type="entry name" value="ZF_RING_2"/>
    <property type="match status" value="1"/>
</dbReference>
<evidence type="ECO:0000256" key="12">
    <source>
        <dbReference type="ARBA" id="ARBA00023242"/>
    </source>
</evidence>
<feature type="coiled-coil region" evidence="15">
    <location>
        <begin position="400"/>
        <end position="510"/>
    </location>
</feature>
<dbReference type="GeneID" id="25904489"/>
<dbReference type="InterPro" id="IPR013083">
    <property type="entry name" value="Znf_RING/FYVE/PHD"/>
</dbReference>
<dbReference type="EC" id="2.3.2.27" evidence="14"/>
<evidence type="ECO:0000256" key="5">
    <source>
        <dbReference type="ARBA" id="ARBA00022679"/>
    </source>
</evidence>
<dbReference type="InterPro" id="IPR001841">
    <property type="entry name" value="Znf_RING"/>
</dbReference>
<dbReference type="GO" id="GO:0061630">
    <property type="term" value="F:ubiquitin protein ligase activity"/>
    <property type="evidence" value="ECO:0007669"/>
    <property type="project" value="UniProtKB-EC"/>
</dbReference>
<feature type="compositionally biased region" description="Low complexity" evidence="16">
    <location>
        <begin position="567"/>
        <end position="588"/>
    </location>
</feature>
<keyword evidence="19" id="KW-1185">Reference proteome</keyword>
<feature type="region of interest" description="Disordered" evidence="16">
    <location>
        <begin position="333"/>
        <end position="373"/>
    </location>
</feature>
<feature type="region of interest" description="Disordered" evidence="16">
    <location>
        <begin position="545"/>
        <end position="590"/>
    </location>
</feature>
<dbReference type="EMBL" id="KQ241809">
    <property type="protein sequence ID" value="KNC83809.1"/>
    <property type="molecule type" value="Genomic_DNA"/>
</dbReference>
<evidence type="ECO:0000256" key="16">
    <source>
        <dbReference type="SAM" id="MobiDB-lite"/>
    </source>
</evidence>
<feature type="compositionally biased region" description="Basic and acidic residues" evidence="16">
    <location>
        <begin position="8"/>
        <end position="17"/>
    </location>
</feature>
<keyword evidence="12 14" id="KW-0539">Nucleus</keyword>
<dbReference type="SMART" id="SM00184">
    <property type="entry name" value="RING"/>
    <property type="match status" value="1"/>
</dbReference>
<reference evidence="18 19" key="1">
    <citation type="submission" date="2011-02" db="EMBL/GenBank/DDBJ databases">
        <title>The Genome Sequence of Sphaeroforma arctica JP610.</title>
        <authorList>
            <consortium name="The Broad Institute Genome Sequencing Platform"/>
            <person name="Russ C."/>
            <person name="Cuomo C."/>
            <person name="Young S.K."/>
            <person name="Zeng Q."/>
            <person name="Gargeya S."/>
            <person name="Alvarado L."/>
            <person name="Berlin A."/>
            <person name="Chapman S.B."/>
            <person name="Chen Z."/>
            <person name="Freedman E."/>
            <person name="Gellesch M."/>
            <person name="Goldberg J."/>
            <person name="Griggs A."/>
            <person name="Gujja S."/>
            <person name="Heilman E."/>
            <person name="Heiman D."/>
            <person name="Howarth C."/>
            <person name="Mehta T."/>
            <person name="Neiman D."/>
            <person name="Pearson M."/>
            <person name="Roberts A."/>
            <person name="Saif S."/>
            <person name="Shea T."/>
            <person name="Shenoy N."/>
            <person name="Sisk P."/>
            <person name="Stolte C."/>
            <person name="Sykes S."/>
            <person name="White J."/>
            <person name="Yandava C."/>
            <person name="Burger G."/>
            <person name="Gray M.W."/>
            <person name="Holland P.W.H."/>
            <person name="King N."/>
            <person name="Lang F.B.F."/>
            <person name="Roger A.J."/>
            <person name="Ruiz-Trillo I."/>
            <person name="Haas B."/>
            <person name="Nusbaum C."/>
            <person name="Birren B."/>
        </authorList>
    </citation>
    <scope>NUCLEOTIDE SEQUENCE [LARGE SCALE GENOMIC DNA]</scope>
    <source>
        <strain evidence="18 19">JP610</strain>
    </source>
</reference>
<evidence type="ECO:0000256" key="10">
    <source>
        <dbReference type="ARBA" id="ARBA00022853"/>
    </source>
</evidence>
<feature type="coiled-coil region" evidence="15">
    <location>
        <begin position="806"/>
        <end position="850"/>
    </location>
</feature>
<evidence type="ECO:0000256" key="13">
    <source>
        <dbReference type="PROSITE-ProRule" id="PRU00175"/>
    </source>
</evidence>
<evidence type="ECO:0000256" key="11">
    <source>
        <dbReference type="ARBA" id="ARBA00023054"/>
    </source>
</evidence>
<name>A0A0L0G4I7_9EUKA</name>
<evidence type="ECO:0000256" key="9">
    <source>
        <dbReference type="ARBA" id="ARBA00022833"/>
    </source>
</evidence>
<feature type="compositionally biased region" description="Basic and acidic residues" evidence="16">
    <location>
        <begin position="333"/>
        <end position="370"/>
    </location>
</feature>
<dbReference type="SUPFAM" id="SSF57850">
    <property type="entry name" value="RING/U-box"/>
    <property type="match status" value="1"/>
</dbReference>
<dbReference type="STRING" id="667725.A0A0L0G4I7"/>
<sequence length="932" mass="106809">MEGTGSDPPRKRERSDFSHMPPSKRALMMSQSGSSNSPKRSSPTASKKNAKNSTSTNTAEKRDVNHEVKSESGAPGVKREDRVKLSSRSVTGLEDMPQDATPEEPEEWAGIDIGTHKKKQLVLKIGFQKTELQAAETRYKMQVKKVNRLEHAVGVIEGHWESLSMDLLAQYAKINPKATPEDLEPDKYSNAVSKYIGELKLHEGTDNMREDVLLGKCTASRDLVAQIITQIEEQSLANYKLYELLREQFEDAEAFDTIRKDNEQLHTHNRTLREQVNAFEAKTRHAIEELHRVREVTTAAENGKEGYEQRIDTLLDEKETLYRQVRKLTQQIKDDADARGRERDTQAKHDADARAIKHDNADVDTKDTKTGSDTATLASDEMQQKYTDALQESAKRLAEIEQLRTERSKIMTELDRLRVVKVPEKQITGSPRYRVVLAQLAAVSKQLTDLTRTYERAQTEVQQMTTNRRTDFEMGEVALMDLREKHAKEILQHEQEMALCRQERDKFRRNCEQLTHTKQAEFTKTATTDLIKSMQSATNIMMSDLQKTRESKEKKNAELEDKLSKPTSTTNSNSKDQSRASGSASASSREIEKLQEQLRIEKNKVNEVNTLLTVYKSTSKLKDSTRDALVAERKLIDQVNDLKKRLYKCKEEERDRGSGKLDKATEKALKQTIQDKDEEITIFMNEMESISKSYYEVQEHNVRLLEQITNLEDNNVVLLSSMNKTEASVKLLNEAKSEADNKALQLKHTVDTSHALVSALEERIKSMKDQITILEKDSWTKQQALDIHKKKSVEALQAECEVKLLLAQEKARADELDKLVQTKNEEIQTIEHQKNRLQEKKNKLEKQLNRTGPNGESDEVSERDVLEEEIKSLKELVMCTLCKRRKKNTMLTKCQHVFCNVCITDRYESRQRKCPNCLDPFGAKDITSMYLF</sequence>
<keyword evidence="9 14" id="KW-0862">Zinc</keyword>
<proteinExistence type="inferred from homology"/>
<feature type="coiled-coil region" evidence="15">
    <location>
        <begin position="722"/>
        <end position="777"/>
    </location>
</feature>
<evidence type="ECO:0000256" key="7">
    <source>
        <dbReference type="ARBA" id="ARBA00022771"/>
    </source>
</evidence>
<dbReference type="GO" id="GO:0005634">
    <property type="term" value="C:nucleus"/>
    <property type="evidence" value="ECO:0007669"/>
    <property type="project" value="UniProtKB-SubCell"/>
</dbReference>
<dbReference type="GO" id="GO:0008270">
    <property type="term" value="F:zinc ion binding"/>
    <property type="evidence" value="ECO:0007669"/>
    <property type="project" value="UniProtKB-KW"/>
</dbReference>
<feature type="domain" description="RING-type" evidence="17">
    <location>
        <begin position="879"/>
        <end position="917"/>
    </location>
</feature>
<evidence type="ECO:0000256" key="2">
    <source>
        <dbReference type="ARBA" id="ARBA00004123"/>
    </source>
</evidence>
<evidence type="ECO:0000256" key="14">
    <source>
        <dbReference type="RuleBase" id="RU365038"/>
    </source>
</evidence>
<dbReference type="OrthoDB" id="10266039at2759"/>
<dbReference type="UniPathway" id="UPA00143"/>
<dbReference type="CDD" id="cd16499">
    <property type="entry name" value="RING-HC_Bre1-like"/>
    <property type="match status" value="1"/>
</dbReference>
<evidence type="ECO:0000256" key="15">
    <source>
        <dbReference type="SAM" id="Coils"/>
    </source>
</evidence>
<dbReference type="AlphaFoldDB" id="A0A0L0G4I7"/>
<feature type="compositionally biased region" description="Basic and acidic residues" evidence="16">
    <location>
        <begin position="546"/>
        <end position="564"/>
    </location>
</feature>
<keyword evidence="11 14" id="KW-0175">Coiled coil</keyword>
<comment type="pathway">
    <text evidence="3 14">Protein modification; protein ubiquitination.</text>
</comment>
<dbReference type="Pfam" id="PF00097">
    <property type="entry name" value="zf-C3HC4"/>
    <property type="match status" value="1"/>
</dbReference>
<evidence type="ECO:0000256" key="1">
    <source>
        <dbReference type="ARBA" id="ARBA00000900"/>
    </source>
</evidence>
<dbReference type="GO" id="GO:0016567">
    <property type="term" value="P:protein ubiquitination"/>
    <property type="evidence" value="ECO:0007669"/>
    <property type="project" value="UniProtKB-UniRule"/>
</dbReference>
<dbReference type="InterPro" id="IPR013956">
    <property type="entry name" value="E3_ubiquit_lig_Bre1"/>
</dbReference>
<evidence type="ECO:0000313" key="19">
    <source>
        <dbReference type="Proteomes" id="UP000054560"/>
    </source>
</evidence>
<evidence type="ECO:0000256" key="6">
    <source>
        <dbReference type="ARBA" id="ARBA00022723"/>
    </source>
</evidence>
<keyword evidence="7 13" id="KW-0863">Zinc-finger</keyword>
<accession>A0A0L0G4I7</accession>
<comment type="similarity">
    <text evidence="4 14">Belongs to the BRE1 family.</text>
</comment>
<evidence type="ECO:0000313" key="18">
    <source>
        <dbReference type="EMBL" id="KNC83809.1"/>
    </source>
</evidence>
<keyword evidence="8 14" id="KW-0833">Ubl conjugation pathway</keyword>
<organism evidence="18 19">
    <name type="scientific">Sphaeroforma arctica JP610</name>
    <dbReference type="NCBI Taxonomy" id="667725"/>
    <lineage>
        <taxon>Eukaryota</taxon>
        <taxon>Ichthyosporea</taxon>
        <taxon>Ichthyophonida</taxon>
        <taxon>Sphaeroforma</taxon>
    </lineage>
</organism>
<dbReference type="Proteomes" id="UP000054560">
    <property type="component" value="Unassembled WGS sequence"/>
</dbReference>
<protein>
    <recommendedName>
        <fullName evidence="14">E3 ubiquitin protein ligase</fullName>
        <ecNumber evidence="14">2.3.2.27</ecNumber>
    </recommendedName>
</protein>
<evidence type="ECO:0000259" key="17">
    <source>
        <dbReference type="PROSITE" id="PS50089"/>
    </source>
</evidence>
<comment type="subcellular location">
    <subcellularLocation>
        <location evidence="2 14">Nucleus</location>
    </subcellularLocation>
</comment>
<evidence type="ECO:0000256" key="4">
    <source>
        <dbReference type="ARBA" id="ARBA00005555"/>
    </source>
</evidence>